<keyword evidence="4" id="KW-1185">Reference proteome</keyword>
<organism evidence="3 4">
    <name type="scientific">Opacimonas viscosa</name>
    <dbReference type="NCBI Taxonomy" id="2961944"/>
    <lineage>
        <taxon>Bacteria</taxon>
        <taxon>Pseudomonadati</taxon>
        <taxon>Pseudomonadota</taxon>
        <taxon>Gammaproteobacteria</taxon>
        <taxon>Alteromonadales</taxon>
        <taxon>Alteromonadaceae</taxon>
        <taxon>Opacimonas</taxon>
    </lineage>
</organism>
<evidence type="ECO:0000313" key="3">
    <source>
        <dbReference type="EMBL" id="MCP3429683.1"/>
    </source>
</evidence>
<comment type="caution">
    <text evidence="3">The sequence shown here is derived from an EMBL/GenBank/DDBJ whole genome shotgun (WGS) entry which is preliminary data.</text>
</comment>
<protein>
    <submittedName>
        <fullName evidence="3">Uncharacterized protein</fullName>
    </submittedName>
</protein>
<reference evidence="3" key="1">
    <citation type="submission" date="2022-07" db="EMBL/GenBank/DDBJ databases">
        <title>Characterization of the Novel Bacterium Alteromonas immobilis LMIT006 and Alteromonas gregis LMIT007.</title>
        <authorList>
            <person name="Lin X."/>
        </authorList>
    </citation>
    <scope>NUCLEOTIDE SEQUENCE</scope>
    <source>
        <strain evidence="3">LMIT007</strain>
    </source>
</reference>
<name>A0AA42BM75_9ALTE</name>
<keyword evidence="2" id="KW-0812">Transmembrane</keyword>
<evidence type="ECO:0000313" key="4">
    <source>
        <dbReference type="Proteomes" id="UP001165413"/>
    </source>
</evidence>
<evidence type="ECO:0000256" key="1">
    <source>
        <dbReference type="SAM" id="MobiDB-lite"/>
    </source>
</evidence>
<dbReference type="AlphaFoldDB" id="A0AA42BM75"/>
<feature type="region of interest" description="Disordered" evidence="1">
    <location>
        <begin position="1"/>
        <end position="26"/>
    </location>
</feature>
<feature type="transmembrane region" description="Helical" evidence="2">
    <location>
        <begin position="164"/>
        <end position="189"/>
    </location>
</feature>
<sequence>MLPEPTTAESKQTSDTNPEPNTHPHQTKYIFAGYKEWITRYQLALANRFRRIKDWRFTQWAQQYNPSQWCYFIAFSLMMYAGFFSVENWDSVIAVIAFVGLVRELLNIFHKVWETTLGKSVTLIMYASTANLALAFAAMKINLITGVEPMPFVFTLGFTTLILMPFWIALSSVVMFSFGLILANLWLLIRLPLKLFGIQLKVHWEDKKHALLTMFMRIILIPFVLFNMLSIMAPYISKPLEGNTFGLTIGSIERPGFVEENRTPEHSEEAGADALMLETEDAEALKARALLIDNAIAMFIYYMEAYPYSACQKTSNQRSVILDDFSVLLISKNPEAKNGYDYVVQKCEPRYPK</sequence>
<dbReference type="EMBL" id="JANATA010000029">
    <property type="protein sequence ID" value="MCP3429683.1"/>
    <property type="molecule type" value="Genomic_DNA"/>
</dbReference>
<evidence type="ECO:0000256" key="2">
    <source>
        <dbReference type="SAM" id="Phobius"/>
    </source>
</evidence>
<feature type="transmembrane region" description="Helical" evidence="2">
    <location>
        <begin position="121"/>
        <end position="144"/>
    </location>
</feature>
<keyword evidence="2" id="KW-0472">Membrane</keyword>
<feature type="transmembrane region" description="Helical" evidence="2">
    <location>
        <begin position="210"/>
        <end position="236"/>
    </location>
</feature>
<dbReference type="RefSeq" id="WP_254102324.1">
    <property type="nucleotide sequence ID" value="NZ_JANATA010000029.1"/>
</dbReference>
<gene>
    <name evidence="3" type="ORF">NLF92_12090</name>
</gene>
<accession>A0AA42BM75</accession>
<dbReference type="Proteomes" id="UP001165413">
    <property type="component" value="Unassembled WGS sequence"/>
</dbReference>
<keyword evidence="2" id="KW-1133">Transmembrane helix</keyword>
<feature type="compositionally biased region" description="Polar residues" evidence="1">
    <location>
        <begin position="7"/>
        <end position="24"/>
    </location>
</feature>
<proteinExistence type="predicted"/>